<gene>
    <name evidence="2" type="ORF">PHPALM_20689</name>
</gene>
<accession>A0A2P4XE80</accession>
<dbReference type="Proteomes" id="UP000237271">
    <property type="component" value="Unassembled WGS sequence"/>
</dbReference>
<keyword evidence="3" id="KW-1185">Reference proteome</keyword>
<name>A0A2P4XE80_9STRA</name>
<protein>
    <submittedName>
        <fullName evidence="2">Uncharacterized protein</fullName>
    </submittedName>
</protein>
<feature type="region of interest" description="Disordered" evidence="1">
    <location>
        <begin position="259"/>
        <end position="287"/>
    </location>
</feature>
<reference evidence="2 3" key="1">
    <citation type="journal article" date="2017" name="Genome Biol. Evol.">
        <title>Phytophthora megakarya and P. palmivora, closely related causal agents of cacao black pod rot, underwent increases in genome sizes and gene numbers by different mechanisms.</title>
        <authorList>
            <person name="Ali S.S."/>
            <person name="Shao J."/>
            <person name="Lary D.J."/>
            <person name="Kronmiller B."/>
            <person name="Shen D."/>
            <person name="Strem M.D."/>
            <person name="Amoako-Attah I."/>
            <person name="Akrofi A.Y."/>
            <person name="Begoude B.A."/>
            <person name="Ten Hoopen G.M."/>
            <person name="Coulibaly K."/>
            <person name="Kebe B.I."/>
            <person name="Melnick R.L."/>
            <person name="Guiltinan M.J."/>
            <person name="Tyler B.M."/>
            <person name="Meinhardt L.W."/>
            <person name="Bailey B.A."/>
        </authorList>
    </citation>
    <scope>NUCLEOTIDE SEQUENCE [LARGE SCALE GENOMIC DNA]</scope>
    <source>
        <strain evidence="3">sbr112.9</strain>
    </source>
</reference>
<organism evidence="2 3">
    <name type="scientific">Phytophthora palmivora</name>
    <dbReference type="NCBI Taxonomy" id="4796"/>
    <lineage>
        <taxon>Eukaryota</taxon>
        <taxon>Sar</taxon>
        <taxon>Stramenopiles</taxon>
        <taxon>Oomycota</taxon>
        <taxon>Peronosporomycetes</taxon>
        <taxon>Peronosporales</taxon>
        <taxon>Peronosporaceae</taxon>
        <taxon>Phytophthora</taxon>
    </lineage>
</organism>
<proteinExistence type="predicted"/>
<evidence type="ECO:0000256" key="1">
    <source>
        <dbReference type="SAM" id="MobiDB-lite"/>
    </source>
</evidence>
<evidence type="ECO:0000313" key="2">
    <source>
        <dbReference type="EMBL" id="POM63860.1"/>
    </source>
</evidence>
<sequence length="324" mass="36077">MESRRRPSEVSTSSDTCRVSDISFTRPDSPLQRPNDSFTESQQCSADPNAFLGFHVPPSAEEVDVGLMKHQEKKESTLKLVLDLDVATGDVTRGGDGFRPAAQEANPFSELFAGDTQDDENLMMLQAPVKQKSSEKVKMTPLKRQRESRSPSPPPTLLKSVETAWKARKEKVTSEEKSQVEDSIPASAYSELSEDLAPRIFQTLTKSMDEKRRLVEKDVEMIAVDSDRETDYEAEVECTQQLEDDELDFTSSYGVANASDEGETEVFPQSDTGTLPFGPDSTFMDEDENIEDANGEQKEVVNGTFDIVPTPDQKNNPRTNEDEC</sequence>
<feature type="region of interest" description="Disordered" evidence="1">
    <location>
        <begin position="1"/>
        <end position="44"/>
    </location>
</feature>
<comment type="caution">
    <text evidence="2">The sequence shown here is derived from an EMBL/GenBank/DDBJ whole genome shotgun (WGS) entry which is preliminary data.</text>
</comment>
<evidence type="ECO:0000313" key="3">
    <source>
        <dbReference type="Proteomes" id="UP000237271"/>
    </source>
</evidence>
<feature type="region of interest" description="Disordered" evidence="1">
    <location>
        <begin position="128"/>
        <end position="162"/>
    </location>
</feature>
<feature type="compositionally biased region" description="Polar residues" evidence="1">
    <location>
        <begin position="32"/>
        <end position="44"/>
    </location>
</feature>
<dbReference type="EMBL" id="NCKW01011279">
    <property type="protein sequence ID" value="POM63860.1"/>
    <property type="molecule type" value="Genomic_DNA"/>
</dbReference>
<dbReference type="AlphaFoldDB" id="A0A2P4XE80"/>
<dbReference type="OrthoDB" id="129353at2759"/>
<feature type="compositionally biased region" description="Basic and acidic residues" evidence="1">
    <location>
        <begin position="132"/>
        <end position="149"/>
    </location>
</feature>